<name>L8X4Y5_THACA</name>
<keyword evidence="2" id="KW-1133">Transmembrane helix</keyword>
<gene>
    <name evidence="3" type="ORF">AG1IA_01881</name>
</gene>
<accession>L8X4Y5</accession>
<evidence type="ECO:0000313" key="3">
    <source>
        <dbReference type="EMBL" id="ELU44098.1"/>
    </source>
</evidence>
<dbReference type="AlphaFoldDB" id="L8X4Y5"/>
<dbReference type="EMBL" id="AFRT01000429">
    <property type="protein sequence ID" value="ELU44098.1"/>
    <property type="molecule type" value="Genomic_DNA"/>
</dbReference>
<dbReference type="HOGENOM" id="CLU_891921_0_0_1"/>
<evidence type="ECO:0000256" key="2">
    <source>
        <dbReference type="SAM" id="Phobius"/>
    </source>
</evidence>
<feature type="compositionally biased region" description="Basic residues" evidence="1">
    <location>
        <begin position="117"/>
        <end position="132"/>
    </location>
</feature>
<keyword evidence="4" id="KW-1185">Reference proteome</keyword>
<keyword evidence="2" id="KW-0812">Transmembrane</keyword>
<feature type="region of interest" description="Disordered" evidence="1">
    <location>
        <begin position="115"/>
        <end position="134"/>
    </location>
</feature>
<comment type="caution">
    <text evidence="3">The sequence shown here is derived from an EMBL/GenBank/DDBJ whole genome shotgun (WGS) entry which is preliminary data.</text>
</comment>
<organism evidence="3 4">
    <name type="scientific">Thanatephorus cucumeris (strain AG1-IA)</name>
    <name type="common">Rice sheath blight fungus</name>
    <name type="synonym">Rhizoctonia solani</name>
    <dbReference type="NCBI Taxonomy" id="983506"/>
    <lineage>
        <taxon>Eukaryota</taxon>
        <taxon>Fungi</taxon>
        <taxon>Dikarya</taxon>
        <taxon>Basidiomycota</taxon>
        <taxon>Agaricomycotina</taxon>
        <taxon>Agaricomycetes</taxon>
        <taxon>Cantharellales</taxon>
        <taxon>Ceratobasidiaceae</taxon>
        <taxon>Rhizoctonia</taxon>
        <taxon>Rhizoctonia solani AG-1</taxon>
    </lineage>
</organism>
<dbReference type="Proteomes" id="UP000011668">
    <property type="component" value="Unassembled WGS sequence"/>
</dbReference>
<evidence type="ECO:0000313" key="4">
    <source>
        <dbReference type="Proteomes" id="UP000011668"/>
    </source>
</evidence>
<reference evidence="3 4" key="1">
    <citation type="journal article" date="2013" name="Nat. Commun.">
        <title>The evolution and pathogenic mechanisms of the rice sheath blight pathogen.</title>
        <authorList>
            <person name="Zheng A."/>
            <person name="Lin R."/>
            <person name="Xu L."/>
            <person name="Qin P."/>
            <person name="Tang C."/>
            <person name="Ai P."/>
            <person name="Zhang D."/>
            <person name="Liu Y."/>
            <person name="Sun Z."/>
            <person name="Feng H."/>
            <person name="Wang Y."/>
            <person name="Chen Y."/>
            <person name="Liang X."/>
            <person name="Fu R."/>
            <person name="Li Q."/>
            <person name="Zhang J."/>
            <person name="Yu X."/>
            <person name="Xie Z."/>
            <person name="Ding L."/>
            <person name="Guan P."/>
            <person name="Tang J."/>
            <person name="Liang Y."/>
            <person name="Wang S."/>
            <person name="Deng Q."/>
            <person name="Li S."/>
            <person name="Zhu J."/>
            <person name="Wang L."/>
            <person name="Liu H."/>
            <person name="Li P."/>
        </authorList>
    </citation>
    <scope>NUCLEOTIDE SEQUENCE [LARGE SCALE GENOMIC DNA]</scope>
    <source>
        <strain evidence="4">AG-1 IA</strain>
    </source>
</reference>
<evidence type="ECO:0000256" key="1">
    <source>
        <dbReference type="SAM" id="MobiDB-lite"/>
    </source>
</evidence>
<keyword evidence="2" id="KW-0472">Membrane</keyword>
<proteinExistence type="predicted"/>
<protein>
    <submittedName>
        <fullName evidence="3">Uncharacterized protein</fullName>
    </submittedName>
</protein>
<sequence length="312" mass="34654">MMARVRFCQMRQPNSATQAPIFAFPLFSTPLFSALTHGLIFRADFGLPPSMLLLFLCIAVPTVRSLPCPYIRQDLLCLPAAQSPQSTVNDGCAPHLSALGTLAPRAFVVDTLTKHTVPPHKRRPPPAPRHRAPEHVTPADSYTLSNHVLVAHSRLLGEAIHPNVPRFWHLSANLAHSLILLPDLIPVTDRASFPDALHDTRYSRYRSQSAFQLFSDPVGGALPHTPSLSIAGIHIQDTHPSYYPNESARYARIRSRLGLLNRPMTRKSYDHAHSGWIRNPHAFTWFAPMTICIPRATFRVSVSPARISFLGG</sequence>
<feature type="transmembrane region" description="Helical" evidence="2">
    <location>
        <begin position="21"/>
        <end position="41"/>
    </location>
</feature>